<dbReference type="SUPFAM" id="SSF52777">
    <property type="entry name" value="CoA-dependent acyltransferases"/>
    <property type="match status" value="1"/>
</dbReference>
<dbReference type="InterPro" id="IPR004167">
    <property type="entry name" value="PSBD"/>
</dbReference>
<proteinExistence type="inferred from homology"/>
<dbReference type="InterPro" id="IPR001078">
    <property type="entry name" value="2-oxoacid_DH_actylTfrase"/>
</dbReference>
<dbReference type="InterPro" id="IPR011053">
    <property type="entry name" value="Single_hybrid_motif"/>
</dbReference>
<keyword evidence="16" id="KW-1185">Reference proteome</keyword>
<dbReference type="EC" id="2.3.1.61" evidence="4 11"/>
<dbReference type="NCBIfam" id="TIGR01347">
    <property type="entry name" value="sucB"/>
    <property type="match status" value="1"/>
</dbReference>
<feature type="region of interest" description="Disordered" evidence="12">
    <location>
        <begin position="151"/>
        <end position="174"/>
    </location>
</feature>
<accession>A0A366H621</accession>
<keyword evidence="9 11" id="KW-0012">Acyltransferase</keyword>
<feature type="domain" description="Lipoyl-binding" evidence="13">
    <location>
        <begin position="3"/>
        <end position="78"/>
    </location>
</feature>
<keyword evidence="7 11" id="KW-0808">Transferase</keyword>
<evidence type="ECO:0000256" key="9">
    <source>
        <dbReference type="ARBA" id="ARBA00023315"/>
    </source>
</evidence>
<dbReference type="Gene3D" id="4.10.320.10">
    <property type="entry name" value="E3-binding domain"/>
    <property type="match status" value="1"/>
</dbReference>
<dbReference type="CDD" id="cd06849">
    <property type="entry name" value="lipoyl_domain"/>
    <property type="match status" value="1"/>
</dbReference>
<gene>
    <name evidence="15" type="ORF">DFR37_10995</name>
</gene>
<organism evidence="15 16">
    <name type="scientific">Eoetvoesiella caeni</name>
    <dbReference type="NCBI Taxonomy" id="645616"/>
    <lineage>
        <taxon>Bacteria</taxon>
        <taxon>Pseudomonadati</taxon>
        <taxon>Pseudomonadota</taxon>
        <taxon>Betaproteobacteria</taxon>
        <taxon>Burkholderiales</taxon>
        <taxon>Alcaligenaceae</taxon>
        <taxon>Eoetvoesiella</taxon>
    </lineage>
</organism>
<feature type="domain" description="Peripheral subunit-binding (PSBD)" evidence="14">
    <location>
        <begin position="112"/>
        <end position="149"/>
    </location>
</feature>
<dbReference type="InterPro" id="IPR000089">
    <property type="entry name" value="Biotin_lipoyl"/>
</dbReference>
<dbReference type="GO" id="GO:0045252">
    <property type="term" value="C:oxoglutarate dehydrogenase complex"/>
    <property type="evidence" value="ECO:0007669"/>
    <property type="project" value="UniProtKB-UniRule"/>
</dbReference>
<dbReference type="AlphaFoldDB" id="A0A366H621"/>
<dbReference type="PROSITE" id="PS50968">
    <property type="entry name" value="BIOTINYL_LIPOYL"/>
    <property type="match status" value="1"/>
</dbReference>
<dbReference type="Gene3D" id="2.40.50.100">
    <property type="match status" value="1"/>
</dbReference>
<evidence type="ECO:0000256" key="5">
    <source>
        <dbReference type="ARBA" id="ARBA00019511"/>
    </source>
</evidence>
<evidence type="ECO:0000259" key="13">
    <source>
        <dbReference type="PROSITE" id="PS50968"/>
    </source>
</evidence>
<evidence type="ECO:0000259" key="14">
    <source>
        <dbReference type="PROSITE" id="PS51826"/>
    </source>
</evidence>
<comment type="function">
    <text evidence="1 11">E2 component of the 2-oxoglutarate dehydrogenase (OGDH) complex which catalyzes the second step in the conversion of 2-oxoglutarate to succinyl-CoA and CO(2).</text>
</comment>
<sequence length="402" mass="41868">MAITEVLVPQLSESISEATLLTWKKQPGEAVTADEILIEVETDKVVLEVPAPASGVLSEIVKADGSTVTAGEVLARIDTDAKASAAPAAAAAPAPAAAPAAAAPAAASVSAIASPAASKILAEKGVDAVSVEGSGRGGRITKGDALEAGSAAPAKKAAAPVAPPTLSLDGRPEQRVPMSRLRARVAERLLQSQAENAILTTFNEVNMQAILDLRALYKDKFEKEHGVKLGFTSFFVKAAVAALKKFPLVNASVDGKDIIYHGYFDIGIAVGSPRGLVVPILRNADQLSIADIEKQIADFGARARDGKLTLEELTGGTFSISNGGVFGSMLSTPIINPPQSAILGIHATKDRAVVEKGQIVIRPMNYLALSYDHRIIDGREAVLALVAMKEALEDPQRLLLDL</sequence>
<comment type="caution">
    <text evidence="15">The sequence shown here is derived from an EMBL/GenBank/DDBJ whole genome shotgun (WGS) entry which is preliminary data.</text>
</comment>
<dbReference type="InterPro" id="IPR050537">
    <property type="entry name" value="2-oxoacid_dehydrogenase"/>
</dbReference>
<evidence type="ECO:0000313" key="15">
    <source>
        <dbReference type="EMBL" id="RBP37531.1"/>
    </source>
</evidence>
<comment type="catalytic activity">
    <reaction evidence="10 11">
        <text>N(6)-[(R)-dihydrolipoyl]-L-lysyl-[protein] + succinyl-CoA = N(6)-[(R)-S(8)-succinyldihydrolipoyl]-L-lysyl-[protein] + CoA</text>
        <dbReference type="Rhea" id="RHEA:15213"/>
        <dbReference type="Rhea" id="RHEA-COMP:10475"/>
        <dbReference type="Rhea" id="RHEA-COMP:20092"/>
        <dbReference type="ChEBI" id="CHEBI:57287"/>
        <dbReference type="ChEBI" id="CHEBI:57292"/>
        <dbReference type="ChEBI" id="CHEBI:83100"/>
        <dbReference type="ChEBI" id="CHEBI:83120"/>
        <dbReference type="EC" id="2.3.1.61"/>
    </reaction>
</comment>
<feature type="compositionally biased region" description="Low complexity" evidence="12">
    <location>
        <begin position="151"/>
        <end position="160"/>
    </location>
</feature>
<dbReference type="InterPro" id="IPR006255">
    <property type="entry name" value="SucB"/>
</dbReference>
<reference evidence="15 16" key="1">
    <citation type="submission" date="2018-06" db="EMBL/GenBank/DDBJ databases">
        <title>Genomic Encyclopedia of Type Strains, Phase IV (KMG-IV): sequencing the most valuable type-strain genomes for metagenomic binning, comparative biology and taxonomic classification.</title>
        <authorList>
            <person name="Goeker M."/>
        </authorList>
    </citation>
    <scope>NUCLEOTIDE SEQUENCE [LARGE SCALE GENOMIC DNA]</scope>
    <source>
        <strain evidence="15 16">DSM 25520</strain>
    </source>
</reference>
<evidence type="ECO:0000256" key="7">
    <source>
        <dbReference type="ARBA" id="ARBA00022679"/>
    </source>
</evidence>
<dbReference type="PROSITE" id="PS51826">
    <property type="entry name" value="PSBD"/>
    <property type="match status" value="1"/>
</dbReference>
<evidence type="ECO:0000256" key="6">
    <source>
        <dbReference type="ARBA" id="ARBA00022532"/>
    </source>
</evidence>
<dbReference type="Proteomes" id="UP000253628">
    <property type="component" value="Unassembled WGS sequence"/>
</dbReference>
<dbReference type="Pfam" id="PF00198">
    <property type="entry name" value="2-oxoacid_dh"/>
    <property type="match status" value="1"/>
</dbReference>
<evidence type="ECO:0000313" key="16">
    <source>
        <dbReference type="Proteomes" id="UP000253628"/>
    </source>
</evidence>
<evidence type="ECO:0000256" key="2">
    <source>
        <dbReference type="ARBA" id="ARBA00005145"/>
    </source>
</evidence>
<evidence type="ECO:0000256" key="10">
    <source>
        <dbReference type="ARBA" id="ARBA00052761"/>
    </source>
</evidence>
<dbReference type="Pfam" id="PF02817">
    <property type="entry name" value="E3_binding"/>
    <property type="match status" value="1"/>
</dbReference>
<evidence type="ECO:0000256" key="12">
    <source>
        <dbReference type="SAM" id="MobiDB-lite"/>
    </source>
</evidence>
<dbReference type="Pfam" id="PF00364">
    <property type="entry name" value="Biotin_lipoyl"/>
    <property type="match status" value="1"/>
</dbReference>
<dbReference type="PROSITE" id="PS00189">
    <property type="entry name" value="LIPOYL"/>
    <property type="match status" value="1"/>
</dbReference>
<dbReference type="PANTHER" id="PTHR43416:SF5">
    <property type="entry name" value="DIHYDROLIPOYLLYSINE-RESIDUE SUCCINYLTRANSFERASE COMPONENT OF 2-OXOGLUTARATE DEHYDROGENASE COMPLEX, MITOCHONDRIAL"/>
    <property type="match status" value="1"/>
</dbReference>
<comment type="pathway">
    <text evidence="2 11">Amino-acid degradation; L-lysine degradation via saccharopine pathway; glutaryl-CoA from L-lysine: step 6/6.</text>
</comment>
<evidence type="ECO:0000256" key="4">
    <source>
        <dbReference type="ARBA" id="ARBA00012945"/>
    </source>
</evidence>
<protein>
    <recommendedName>
        <fullName evidence="5 11">Dihydrolipoyllysine-residue succinyltransferase component of 2-oxoglutarate dehydrogenase complex</fullName>
        <ecNumber evidence="4 11">2.3.1.61</ecNumber>
    </recommendedName>
    <alternativeName>
        <fullName evidence="11">2-oxoglutarate dehydrogenase complex component E2</fullName>
    </alternativeName>
</protein>
<dbReference type="InterPro" id="IPR036625">
    <property type="entry name" value="E3-bd_dom_sf"/>
</dbReference>
<dbReference type="SUPFAM" id="SSF51230">
    <property type="entry name" value="Single hybrid motif"/>
    <property type="match status" value="1"/>
</dbReference>
<dbReference type="GO" id="GO:0004149">
    <property type="term" value="F:dihydrolipoyllysine-residue succinyltransferase activity"/>
    <property type="evidence" value="ECO:0007669"/>
    <property type="project" value="UniProtKB-UniRule"/>
</dbReference>
<dbReference type="InterPro" id="IPR003016">
    <property type="entry name" value="2-oxoA_DH_lipoyl-BS"/>
</dbReference>
<evidence type="ECO:0000256" key="1">
    <source>
        <dbReference type="ARBA" id="ARBA00004052"/>
    </source>
</evidence>
<comment type="similarity">
    <text evidence="3 11">Belongs to the 2-oxoacid dehydrogenase family.</text>
</comment>
<evidence type="ECO:0000256" key="8">
    <source>
        <dbReference type="ARBA" id="ARBA00022823"/>
    </source>
</evidence>
<dbReference type="RefSeq" id="WP_113934224.1">
    <property type="nucleotide sequence ID" value="NZ_JACCEU010000006.1"/>
</dbReference>
<dbReference type="GO" id="GO:0005829">
    <property type="term" value="C:cytosol"/>
    <property type="evidence" value="ECO:0007669"/>
    <property type="project" value="TreeGrafter"/>
</dbReference>
<dbReference type="UniPathway" id="UPA00868">
    <property type="reaction ID" value="UER00840"/>
</dbReference>
<keyword evidence="6 11" id="KW-0816">Tricarboxylic acid cycle</keyword>
<dbReference type="OrthoDB" id="9805770at2"/>
<dbReference type="InterPro" id="IPR023213">
    <property type="entry name" value="CAT-like_dom_sf"/>
</dbReference>
<dbReference type="GO" id="GO:0033512">
    <property type="term" value="P:L-lysine catabolic process to acetyl-CoA via saccharopine"/>
    <property type="evidence" value="ECO:0007669"/>
    <property type="project" value="UniProtKB-UniRule"/>
</dbReference>
<dbReference type="SUPFAM" id="SSF47005">
    <property type="entry name" value="Peripheral subunit-binding domain of 2-oxo acid dehydrogenase complex"/>
    <property type="match status" value="1"/>
</dbReference>
<evidence type="ECO:0000256" key="11">
    <source>
        <dbReference type="RuleBase" id="RU361138"/>
    </source>
</evidence>
<dbReference type="Gene3D" id="3.30.559.10">
    <property type="entry name" value="Chloramphenicol acetyltransferase-like domain"/>
    <property type="match status" value="1"/>
</dbReference>
<dbReference type="PANTHER" id="PTHR43416">
    <property type="entry name" value="DIHYDROLIPOYLLYSINE-RESIDUE SUCCINYLTRANSFERASE COMPONENT OF 2-OXOGLUTARATE DEHYDROGENASE COMPLEX, MITOCHONDRIAL-RELATED"/>
    <property type="match status" value="1"/>
</dbReference>
<name>A0A366H621_9BURK</name>
<dbReference type="EMBL" id="QNRQ01000009">
    <property type="protein sequence ID" value="RBP37531.1"/>
    <property type="molecule type" value="Genomic_DNA"/>
</dbReference>
<evidence type="ECO:0000256" key="3">
    <source>
        <dbReference type="ARBA" id="ARBA00007317"/>
    </source>
</evidence>
<keyword evidence="8 11" id="KW-0450">Lipoyl</keyword>
<dbReference type="GO" id="GO:0006099">
    <property type="term" value="P:tricarboxylic acid cycle"/>
    <property type="evidence" value="ECO:0007669"/>
    <property type="project" value="UniProtKB-UniRule"/>
</dbReference>
<comment type="cofactor">
    <cofactor evidence="11">
        <name>(R)-lipoate</name>
        <dbReference type="ChEBI" id="CHEBI:83088"/>
    </cofactor>
    <text evidence="11">Binds 1 lipoyl cofactor covalently.</text>
</comment>
<dbReference type="NCBIfam" id="NF004309">
    <property type="entry name" value="PRK05704.1"/>
    <property type="match status" value="1"/>
</dbReference>